<evidence type="ECO:0000313" key="3">
    <source>
        <dbReference type="Proteomes" id="UP000553632"/>
    </source>
</evidence>
<reference evidence="2 3" key="1">
    <citation type="submission" date="2020-04" db="EMBL/GenBank/DDBJ databases">
        <title>Perkinsus olseni comparative genomics.</title>
        <authorList>
            <person name="Bogema D.R."/>
        </authorList>
    </citation>
    <scope>NUCLEOTIDE SEQUENCE [LARGE SCALE GENOMIC DNA]</scope>
    <source>
        <strain evidence="2 3">ATCC PRA-207</strain>
    </source>
</reference>
<feature type="compositionally biased region" description="Basic and acidic residues" evidence="1">
    <location>
        <begin position="73"/>
        <end position="93"/>
    </location>
</feature>
<feature type="region of interest" description="Disordered" evidence="1">
    <location>
        <begin position="1"/>
        <end position="94"/>
    </location>
</feature>
<dbReference type="Proteomes" id="UP000553632">
    <property type="component" value="Unassembled WGS sequence"/>
</dbReference>
<evidence type="ECO:0000313" key="2">
    <source>
        <dbReference type="EMBL" id="KAF4697905.1"/>
    </source>
</evidence>
<protein>
    <submittedName>
        <fullName evidence="2">Uncharacterized protein</fullName>
    </submittedName>
</protein>
<comment type="caution">
    <text evidence="2">The sequence shown here is derived from an EMBL/GenBank/DDBJ whole genome shotgun (WGS) entry which is preliminary data.</text>
</comment>
<feature type="non-terminal residue" evidence="2">
    <location>
        <position position="1"/>
    </location>
</feature>
<accession>A0A7J6PPA4</accession>
<sequence length="105" mass="12007">AAAAKKAFVESMRQKVEEREEEDKKLMQEKVREKHRKIKEKLRRKRPEGEDDVEEVGAVLANPEGEEEDSDIAEDHDREGSVEPPAKRQRGEMADLEAEALKLLG</sequence>
<keyword evidence="3" id="KW-1185">Reference proteome</keyword>
<organism evidence="2 3">
    <name type="scientific">Perkinsus olseni</name>
    <name type="common">Perkinsus atlanticus</name>
    <dbReference type="NCBI Taxonomy" id="32597"/>
    <lineage>
        <taxon>Eukaryota</taxon>
        <taxon>Sar</taxon>
        <taxon>Alveolata</taxon>
        <taxon>Perkinsozoa</taxon>
        <taxon>Perkinsea</taxon>
        <taxon>Perkinsida</taxon>
        <taxon>Perkinsidae</taxon>
        <taxon>Perkinsus</taxon>
    </lineage>
</organism>
<evidence type="ECO:0000256" key="1">
    <source>
        <dbReference type="SAM" id="MobiDB-lite"/>
    </source>
</evidence>
<name>A0A7J6PPA4_PEROL</name>
<feature type="compositionally biased region" description="Basic and acidic residues" evidence="1">
    <location>
        <begin position="12"/>
        <end position="32"/>
    </location>
</feature>
<gene>
    <name evidence="2" type="ORF">FOZ63_013135</name>
</gene>
<dbReference type="AlphaFoldDB" id="A0A7J6PPA4"/>
<feature type="compositionally biased region" description="Basic residues" evidence="1">
    <location>
        <begin position="33"/>
        <end position="46"/>
    </location>
</feature>
<proteinExistence type="predicted"/>
<dbReference type="EMBL" id="JABANO010038837">
    <property type="protein sequence ID" value="KAF4697905.1"/>
    <property type="molecule type" value="Genomic_DNA"/>
</dbReference>